<proteinExistence type="predicted"/>
<evidence type="ECO:0000313" key="1">
    <source>
        <dbReference type="EMBL" id="MEW9490761.1"/>
    </source>
</evidence>
<comment type="caution">
    <text evidence="1">The sequence shown here is derived from an EMBL/GenBank/DDBJ whole genome shotgun (WGS) entry which is preliminary data.</text>
</comment>
<name>A0ACC6TLN7_9CREN</name>
<organism evidence="1 2">
    <name type="scientific">Candidatus Aramenus sulfurataquae</name>
    <dbReference type="NCBI Taxonomy" id="1326980"/>
    <lineage>
        <taxon>Archaea</taxon>
        <taxon>Thermoproteota</taxon>
        <taxon>Thermoprotei</taxon>
        <taxon>Sulfolobales</taxon>
        <taxon>Sulfolobaceae</taxon>
        <taxon>Candidatus Aramenus</taxon>
    </lineage>
</organism>
<protein>
    <submittedName>
        <fullName evidence="1">tRNA (Cytidine-2'-O-)-methyltransferase TrmJ</fullName>
        <ecNumber evidence="1">2.1.1.-</ecNumber>
    </submittedName>
</protein>
<dbReference type="Proteomes" id="UP000053480">
    <property type="component" value="Unassembled WGS sequence"/>
</dbReference>
<dbReference type="EC" id="2.1.1.-" evidence="1"/>
<reference evidence="1" key="1">
    <citation type="submission" date="2024-07" db="EMBL/GenBank/DDBJ databases">
        <title>Metagenome and Metagenome-Assembled Genomes of Archaea from a hot spring from the geothermal field of Los Azufres, Mexico.</title>
        <authorList>
            <person name="Marin-Paredes R."/>
            <person name="Martinez-Romero E."/>
            <person name="Servin-Garciduenas L.E."/>
        </authorList>
    </citation>
    <scope>NUCLEOTIDE SEQUENCE</scope>
    <source>
        <strain evidence="1">AZ1-454</strain>
    </source>
</reference>
<keyword evidence="1" id="KW-0489">Methyltransferase</keyword>
<sequence length="235" mass="26799">MIRVVLVEPEGEYNVGFVARLCKNFEVDELYIVNPRCDIGKAKEFSSRGREVLDKAVIVRSYDEALKGVDLKISTSSIADVKGDILRKSIRPWELKDLAGDRKVALVFGRESVGLTREEIEKTDFLLHIPASDKYPVLNLSHAVGIVLYELWKDRAERKSNVSTETIELIDKYSRILANIIGDYSRNSPMYLALKRSLIKGVSDEEEGRTVVRLLRKLYTRIVYGNKDVETKNDF</sequence>
<evidence type="ECO:0000313" key="2">
    <source>
        <dbReference type="Proteomes" id="UP000053480"/>
    </source>
</evidence>
<dbReference type="EMBL" id="JZWS03000001">
    <property type="protein sequence ID" value="MEW9490761.1"/>
    <property type="molecule type" value="Genomic_DNA"/>
</dbReference>
<accession>A0ACC6TLN7</accession>
<gene>
    <name evidence="1" type="primary">trmJ</name>
    <name evidence="1" type="ORF">TQ35_0000875</name>
</gene>
<keyword evidence="1" id="KW-0808">Transferase</keyword>